<dbReference type="RefSeq" id="WP_307321174.1">
    <property type="nucleotide sequence ID" value="NZ_JAUSUG010000001.1"/>
</dbReference>
<dbReference type="PROSITE" id="PS50885">
    <property type="entry name" value="HAMP"/>
    <property type="match status" value="1"/>
</dbReference>
<keyword evidence="4" id="KW-0812">Transmembrane</keyword>
<dbReference type="PANTHER" id="PTHR32089">
    <property type="entry name" value="METHYL-ACCEPTING CHEMOTAXIS PROTEIN MCPB"/>
    <property type="match status" value="1"/>
</dbReference>
<dbReference type="PANTHER" id="PTHR32089:SF112">
    <property type="entry name" value="LYSOZYME-LIKE PROTEIN-RELATED"/>
    <property type="match status" value="1"/>
</dbReference>
<dbReference type="EMBL" id="JAUSUG010000001">
    <property type="protein sequence ID" value="MDQ0253058.1"/>
    <property type="molecule type" value="Genomic_DNA"/>
</dbReference>
<feature type="transmembrane region" description="Helical" evidence="4">
    <location>
        <begin position="6"/>
        <end position="30"/>
    </location>
</feature>
<evidence type="ECO:0000256" key="4">
    <source>
        <dbReference type="SAM" id="Phobius"/>
    </source>
</evidence>
<feature type="domain" description="HAMP" evidence="5">
    <location>
        <begin position="345"/>
        <end position="397"/>
    </location>
</feature>
<dbReference type="SUPFAM" id="SSF158472">
    <property type="entry name" value="HAMP domain-like"/>
    <property type="match status" value="1"/>
</dbReference>
<comment type="caution">
    <text evidence="6">The sequence shown here is derived from an EMBL/GenBank/DDBJ whole genome shotgun (WGS) entry which is preliminary data.</text>
</comment>
<dbReference type="Gene3D" id="6.10.340.10">
    <property type="match status" value="1"/>
</dbReference>
<evidence type="ECO:0000256" key="2">
    <source>
        <dbReference type="ARBA" id="ARBA00022475"/>
    </source>
</evidence>
<dbReference type="Proteomes" id="UP001230005">
    <property type="component" value="Unassembled WGS sequence"/>
</dbReference>
<keyword evidence="2" id="KW-1003">Cell membrane</keyword>
<keyword evidence="7" id="KW-1185">Reference proteome</keyword>
<dbReference type="InterPro" id="IPR003660">
    <property type="entry name" value="HAMP_dom"/>
</dbReference>
<evidence type="ECO:0000259" key="5">
    <source>
        <dbReference type="PROSITE" id="PS50885"/>
    </source>
</evidence>
<gene>
    <name evidence="6" type="ORF">J2S74_000430</name>
</gene>
<dbReference type="Pfam" id="PF00672">
    <property type="entry name" value="HAMP"/>
    <property type="match status" value="1"/>
</dbReference>
<name>A0ABT9ZRH4_9BACI</name>
<organism evidence="6 7">
    <name type="scientific">Evansella vedderi</name>
    <dbReference type="NCBI Taxonomy" id="38282"/>
    <lineage>
        <taxon>Bacteria</taxon>
        <taxon>Bacillati</taxon>
        <taxon>Bacillota</taxon>
        <taxon>Bacilli</taxon>
        <taxon>Bacillales</taxon>
        <taxon>Bacillaceae</taxon>
        <taxon>Evansella</taxon>
    </lineage>
</organism>
<keyword evidence="3 4" id="KW-0472">Membrane</keyword>
<protein>
    <submittedName>
        <fullName evidence="6">Methyl-accepting chemotaxis protein</fullName>
    </submittedName>
</protein>
<reference evidence="6 7" key="1">
    <citation type="submission" date="2023-07" db="EMBL/GenBank/DDBJ databases">
        <title>Genomic Encyclopedia of Type Strains, Phase IV (KMG-IV): sequencing the most valuable type-strain genomes for metagenomic binning, comparative biology and taxonomic classification.</title>
        <authorList>
            <person name="Goeker M."/>
        </authorList>
    </citation>
    <scope>NUCLEOTIDE SEQUENCE [LARGE SCALE GENOMIC DNA]</scope>
    <source>
        <strain evidence="6 7">DSM 9768</strain>
    </source>
</reference>
<evidence type="ECO:0000313" key="6">
    <source>
        <dbReference type="EMBL" id="MDQ0253058.1"/>
    </source>
</evidence>
<evidence type="ECO:0000256" key="3">
    <source>
        <dbReference type="ARBA" id="ARBA00023136"/>
    </source>
</evidence>
<proteinExistence type="predicted"/>
<accession>A0ABT9ZRH4</accession>
<dbReference type="CDD" id="cd06225">
    <property type="entry name" value="HAMP"/>
    <property type="match status" value="1"/>
</dbReference>
<evidence type="ECO:0000313" key="7">
    <source>
        <dbReference type="Proteomes" id="UP001230005"/>
    </source>
</evidence>
<feature type="transmembrane region" description="Helical" evidence="4">
    <location>
        <begin position="321"/>
        <end position="344"/>
    </location>
</feature>
<evidence type="ECO:0000256" key="1">
    <source>
        <dbReference type="ARBA" id="ARBA00004236"/>
    </source>
</evidence>
<sequence length="542" mass="62334">MKKNTIMLQLVVKISLVLGFIAIIVLLLGYQIIKVYIEENQLEQINSATSTVVHAMSSTQKSAETLENMIEHRLYTSSKGIMSDLRGKSVLEISQEMLSDLAEKWDVHEISLWERQGDDIVVTQSSDVTQLNLSSKDWGYWFTAFNQLMNQEVVIVDEGFTLENYWVGPISRADRFDNIYYKFAYYYDGTADFMINPYILDEEIYKHTFEAGPTQMIDRIVNENLDMKEIAVINVDAWLQGEDHEVIEPDIDLPILYGSHQFSLEEDTDLIPMVKDKGETQSILFDQAGTSYKKIYTALPNNRVMTIVLDLSRQKQMESHFLLLFILLFIVSSIVLFLMIHFIAKRQLKPLNDIVDHIEDVADGDLTQTITLNERNELDKLSTSINDMTKRFQQLITGVKGETHSLMIVSNLLSKQVYDSVKTMENTSTMMTSESKEIVLEISIFQEELEKLLEALENECLSVEEEQGANGGRYLPVKTSLSSTHGKIMELEKMIKNHSNHVTEITIMFYDTLNELKTASHKIDQLSMELNQKIEYFKVREE</sequence>
<comment type="subcellular location">
    <subcellularLocation>
        <location evidence="1">Cell membrane</location>
    </subcellularLocation>
</comment>
<dbReference type="SMART" id="SM00304">
    <property type="entry name" value="HAMP"/>
    <property type="match status" value="1"/>
</dbReference>
<keyword evidence="4" id="KW-1133">Transmembrane helix</keyword>